<dbReference type="OrthoDB" id="2972467at2"/>
<keyword evidence="3" id="KW-1185">Reference proteome</keyword>
<dbReference type="Gene3D" id="2.180.10.10">
    <property type="entry name" value="RHS repeat-associated core"/>
    <property type="match status" value="1"/>
</dbReference>
<proteinExistence type="predicted"/>
<evidence type="ECO:0000313" key="3">
    <source>
        <dbReference type="Proteomes" id="UP000319175"/>
    </source>
</evidence>
<dbReference type="PANTHER" id="PTHR32305:SF15">
    <property type="entry name" value="PROTEIN RHSA-RELATED"/>
    <property type="match status" value="1"/>
</dbReference>
<feature type="compositionally biased region" description="Basic and acidic residues" evidence="1">
    <location>
        <begin position="288"/>
        <end position="301"/>
    </location>
</feature>
<reference evidence="2 3" key="1">
    <citation type="submission" date="2019-06" db="EMBL/GenBank/DDBJ databases">
        <title>Flavobacterium sp. MaA-Y11 from geoumgang.</title>
        <authorList>
            <person name="Jeong S."/>
        </authorList>
    </citation>
    <scope>NUCLEOTIDE SEQUENCE [LARGE SCALE GENOMIC DNA]</scope>
    <source>
        <strain evidence="2 3">MaA-Y11</strain>
    </source>
</reference>
<organism evidence="2 3">
    <name type="scientific">Flavobacterium microcysteis</name>
    <dbReference type="NCBI Taxonomy" id="2596891"/>
    <lineage>
        <taxon>Bacteria</taxon>
        <taxon>Pseudomonadati</taxon>
        <taxon>Bacteroidota</taxon>
        <taxon>Flavobacteriia</taxon>
        <taxon>Flavobacteriales</taxon>
        <taxon>Flavobacteriaceae</taxon>
        <taxon>Flavobacterium</taxon>
    </lineage>
</organism>
<dbReference type="PANTHER" id="PTHR32305">
    <property type="match status" value="1"/>
</dbReference>
<comment type="caution">
    <text evidence="2">The sequence shown here is derived from an EMBL/GenBank/DDBJ whole genome shotgun (WGS) entry which is preliminary data.</text>
</comment>
<feature type="compositionally biased region" description="Basic and acidic residues" evidence="1">
    <location>
        <begin position="316"/>
        <end position="326"/>
    </location>
</feature>
<evidence type="ECO:0000256" key="1">
    <source>
        <dbReference type="SAM" id="MobiDB-lite"/>
    </source>
</evidence>
<sequence>MNLPTKILFGSEAWKIEYLYTADGRKVRKSAPYLNSSVDGGIGAMVMNYLGGFHYQDGILRFFPTAEGYVDVTKNKIGYSYSYVFNHKDHLGNIRLSYAENPQAAGTLKVLEESHYYPFGFKHEHYSSNLLVFREKGAGPELMLTASPLNPIPQFPYNYKYNGKEFQNEMGLDWYDYGARNYDPALGRWMNIDPLAEKRYENNPYMYANNNPTIFIDPDGRCPVCVFVIAALLISQSAEAPTGNIQRDNQSRNATAGNNTLISGIILGSSGVGSIISNGSKANTIRQTIEKSREKTNETKKVPNPNGKKGGPAHQKKMESEEAKMKDEGFKTKREVMVNTPNGEKTKRFIDLEGINKKTGEIRQIQVGRQNKNGTPVAREKRALDDIEAETGRRPTFVPYN</sequence>
<dbReference type="InterPro" id="IPR022385">
    <property type="entry name" value="Rhs_assc_core"/>
</dbReference>
<gene>
    <name evidence="2" type="ORF">FJA49_00180</name>
</gene>
<protein>
    <submittedName>
        <fullName evidence="2">RHS repeat-associated core domain-containing protein</fullName>
    </submittedName>
</protein>
<dbReference type="AlphaFoldDB" id="A0A501QNQ1"/>
<dbReference type="NCBIfam" id="TIGR03696">
    <property type="entry name" value="Rhs_assc_core"/>
    <property type="match status" value="1"/>
</dbReference>
<evidence type="ECO:0000313" key="2">
    <source>
        <dbReference type="EMBL" id="TPD73746.1"/>
    </source>
</evidence>
<accession>A0A501QNQ1</accession>
<dbReference type="RefSeq" id="WP_139997612.1">
    <property type="nucleotide sequence ID" value="NZ_VFJE01000044.1"/>
</dbReference>
<dbReference type="EMBL" id="VFJE01000044">
    <property type="protein sequence ID" value="TPD73746.1"/>
    <property type="molecule type" value="Genomic_DNA"/>
</dbReference>
<feature type="region of interest" description="Disordered" evidence="1">
    <location>
        <begin position="369"/>
        <end position="401"/>
    </location>
</feature>
<feature type="compositionally biased region" description="Basic and acidic residues" evidence="1">
    <location>
        <begin position="378"/>
        <end position="393"/>
    </location>
</feature>
<name>A0A501QNQ1_9FLAO</name>
<dbReference type="InterPro" id="IPR050708">
    <property type="entry name" value="T6SS_VgrG/RHS"/>
</dbReference>
<feature type="region of interest" description="Disordered" evidence="1">
    <location>
        <begin position="284"/>
        <end position="326"/>
    </location>
</feature>
<dbReference type="Proteomes" id="UP000319175">
    <property type="component" value="Unassembled WGS sequence"/>
</dbReference>